<name>A0A345Z4C2_9MOLU</name>
<feature type="compositionally biased region" description="Polar residues" evidence="2">
    <location>
        <begin position="65"/>
        <end position="84"/>
    </location>
</feature>
<keyword evidence="1" id="KW-0175">Coiled coil</keyword>
<dbReference type="Proteomes" id="UP000254792">
    <property type="component" value="Chromosome"/>
</dbReference>
<proteinExistence type="predicted"/>
<evidence type="ECO:0008006" key="6">
    <source>
        <dbReference type="Google" id="ProtNLM"/>
    </source>
</evidence>
<dbReference type="OrthoDB" id="388661at2"/>
<keyword evidence="3" id="KW-0472">Membrane</keyword>
<evidence type="ECO:0000256" key="2">
    <source>
        <dbReference type="SAM" id="MobiDB-lite"/>
    </source>
</evidence>
<feature type="transmembrane region" description="Helical" evidence="3">
    <location>
        <begin position="260"/>
        <end position="282"/>
    </location>
</feature>
<feature type="transmembrane region" description="Helical" evidence="3">
    <location>
        <begin position="294"/>
        <end position="316"/>
    </location>
</feature>
<accession>A0A345Z4C2</accession>
<dbReference type="KEGG" id="salx:SALLE_v1c07810"/>
<sequence>MGFKVGMVVAYRNENYVVLDKKEILLNKDQTDTFFQIKNLITQTTLLVNQNQLQAIKIDRSRSNSAQKIDNISQSQEQQRTSPSMGEDTIAGLKSALDSGTVEFIPKRLQQQDNTSKSFDLRTTANDLNLSRYKTTVVEPISITNDMELNQVEEDDFAPTTMRINNISLVNDKKSEQNYSNHSNVDFESKSEDSQMFINSFDNPDLTDAKLQNPVNNKNKKNYRINFSQETKSLFNQPSESGSDILKKSKVFRSFKMMTIWLLILFSLVIVFSAVVLVLWLMSSSKVIEKLAIIGLPVAWGIFLLYFFTYIVYNLVRQYKKIAHYHYQLTKSNRSIKELKKQMENEKIAFSKLYKKFQDFESNFYKLDINLKSSENNADKKKIIN</sequence>
<dbReference type="AlphaFoldDB" id="A0A345Z4C2"/>
<reference evidence="4 5" key="1">
    <citation type="submission" date="2018-07" db="EMBL/GenBank/DDBJ databases">
        <title>Complete genome sequence of Spiroplasma alleghenense PLHS-1 (ATCC 51752).</title>
        <authorList>
            <person name="Chou L."/>
            <person name="Lee T.-Y."/>
            <person name="Tsai Y.-M."/>
            <person name="Kuo C.-H."/>
        </authorList>
    </citation>
    <scope>NUCLEOTIDE SEQUENCE [LARGE SCALE GENOMIC DNA]</scope>
    <source>
        <strain evidence="4 5">PLHS-1</strain>
    </source>
</reference>
<evidence type="ECO:0000256" key="3">
    <source>
        <dbReference type="SAM" id="Phobius"/>
    </source>
</evidence>
<feature type="coiled-coil region" evidence="1">
    <location>
        <begin position="329"/>
        <end position="356"/>
    </location>
</feature>
<evidence type="ECO:0000313" key="5">
    <source>
        <dbReference type="Proteomes" id="UP000254792"/>
    </source>
</evidence>
<evidence type="ECO:0000313" key="4">
    <source>
        <dbReference type="EMBL" id="AXK51451.1"/>
    </source>
</evidence>
<feature type="region of interest" description="Disordered" evidence="2">
    <location>
        <begin position="65"/>
        <end position="88"/>
    </location>
</feature>
<dbReference type="EMBL" id="CP031376">
    <property type="protein sequence ID" value="AXK51451.1"/>
    <property type="molecule type" value="Genomic_DNA"/>
</dbReference>
<keyword evidence="3" id="KW-0812">Transmembrane</keyword>
<keyword evidence="3" id="KW-1133">Transmembrane helix</keyword>
<evidence type="ECO:0000256" key="1">
    <source>
        <dbReference type="SAM" id="Coils"/>
    </source>
</evidence>
<gene>
    <name evidence="4" type="ORF">SALLE_v1c07810</name>
</gene>
<keyword evidence="5" id="KW-1185">Reference proteome</keyword>
<dbReference type="RefSeq" id="WP_115558348.1">
    <property type="nucleotide sequence ID" value="NZ_CP031376.1"/>
</dbReference>
<protein>
    <recommendedName>
        <fullName evidence="6">Transmembrane protein</fullName>
    </recommendedName>
</protein>
<organism evidence="4 5">
    <name type="scientific">Spiroplasma alleghenense</name>
    <dbReference type="NCBI Taxonomy" id="216931"/>
    <lineage>
        <taxon>Bacteria</taxon>
        <taxon>Bacillati</taxon>
        <taxon>Mycoplasmatota</taxon>
        <taxon>Mollicutes</taxon>
        <taxon>Entomoplasmatales</taxon>
        <taxon>Spiroplasmataceae</taxon>
        <taxon>Spiroplasma</taxon>
    </lineage>
</organism>